<dbReference type="EMBL" id="LMTZ01000105">
    <property type="protein sequence ID" value="KST65675.1"/>
    <property type="molecule type" value="Genomic_DNA"/>
</dbReference>
<keyword evidence="2" id="KW-1185">Reference proteome</keyword>
<gene>
    <name evidence="1" type="ORF">BC008_22100</name>
</gene>
<protein>
    <submittedName>
        <fullName evidence="1">Uncharacterized protein</fullName>
    </submittedName>
</protein>
<organism evidence="1 2">
    <name type="scientific">Mastigocoleus testarum BC008</name>
    <dbReference type="NCBI Taxonomy" id="371196"/>
    <lineage>
        <taxon>Bacteria</taxon>
        <taxon>Bacillati</taxon>
        <taxon>Cyanobacteriota</taxon>
        <taxon>Cyanophyceae</taxon>
        <taxon>Nostocales</taxon>
        <taxon>Hapalosiphonaceae</taxon>
        <taxon>Mastigocoleus</taxon>
    </lineage>
</organism>
<evidence type="ECO:0000313" key="1">
    <source>
        <dbReference type="EMBL" id="KST65675.1"/>
    </source>
</evidence>
<accession>A0A0V7ZMK5</accession>
<sequence>MKRLLIAGLLLSTFFVVGNEKVEAHRKKDRFGIPLPHIHRPKPRPSCVRSATRKTYKFTIHNDTHRLAEFSFFTYRRRKYYIEPRSSIKITMKMPNTKYNRCGQAVGTDVFPMVYFRVYQNTLHNQQWTTKTSWESLYIDRYKTFRFGLRRGRYNIYPTESR</sequence>
<proteinExistence type="predicted"/>
<name>A0A0V7ZMK5_9CYAN</name>
<dbReference type="AlphaFoldDB" id="A0A0V7ZMK5"/>
<reference evidence="1 2" key="1">
    <citation type="journal article" date="2015" name="Genome Announc.">
        <title>Draft Genome of the Euendolithic (true boring) Cyanobacterium Mastigocoleus testarum strain BC008.</title>
        <authorList>
            <person name="Guida B.S."/>
            <person name="Garcia-Pichel F."/>
        </authorList>
    </citation>
    <scope>NUCLEOTIDE SEQUENCE [LARGE SCALE GENOMIC DNA]</scope>
    <source>
        <strain evidence="1 2">BC008</strain>
    </source>
</reference>
<evidence type="ECO:0000313" key="2">
    <source>
        <dbReference type="Proteomes" id="UP000053372"/>
    </source>
</evidence>
<dbReference type="Proteomes" id="UP000053372">
    <property type="component" value="Unassembled WGS sequence"/>
</dbReference>
<comment type="caution">
    <text evidence="1">The sequence shown here is derived from an EMBL/GenBank/DDBJ whole genome shotgun (WGS) entry which is preliminary data.</text>
</comment>